<name>A0AA48HHF1_9ALTE</name>
<dbReference type="AlphaFoldDB" id="A0AA48HHF1"/>
<keyword evidence="2" id="KW-1185">Reference proteome</keyword>
<accession>A0AA48HHF1</accession>
<dbReference type="EMBL" id="AP027272">
    <property type="protein sequence ID" value="BDX06968.1"/>
    <property type="molecule type" value="Genomic_DNA"/>
</dbReference>
<gene>
    <name evidence="1" type="ORF">MACH26_24890</name>
</gene>
<dbReference type="Pfam" id="PF12514">
    <property type="entry name" value="DUF3718"/>
    <property type="match status" value="1"/>
</dbReference>
<dbReference type="Proteomes" id="UP001333710">
    <property type="component" value="Chromosome"/>
</dbReference>
<sequence length="136" mass="14623">MLAAALRLNLYSELNTTFYLIQYSTDEGIIMKKLILTAVAAGTLVLSSGAFAMDSDLEKKLVAVCKAVKSDSNLNLHTTLKETRLRADSVVEGLMCNGEDVITFAKLNGANNTADLLLKRSGNSGKIVVIEDLAKN</sequence>
<evidence type="ECO:0008006" key="3">
    <source>
        <dbReference type="Google" id="ProtNLM"/>
    </source>
</evidence>
<evidence type="ECO:0000313" key="1">
    <source>
        <dbReference type="EMBL" id="BDX06968.1"/>
    </source>
</evidence>
<reference evidence="1" key="1">
    <citation type="submission" date="2023-01" db="EMBL/GenBank/DDBJ databases">
        <title>Complete genome sequence of Planctobacterium marinum strain Dej080120_11.</title>
        <authorList>
            <person name="Ueki S."/>
            <person name="Maruyama F."/>
        </authorList>
    </citation>
    <scope>NUCLEOTIDE SEQUENCE</scope>
    <source>
        <strain evidence="1">Dej080120_11</strain>
    </source>
</reference>
<organism evidence="1 2">
    <name type="scientific">Planctobacterium marinum</name>
    <dbReference type="NCBI Taxonomy" id="1631968"/>
    <lineage>
        <taxon>Bacteria</taxon>
        <taxon>Pseudomonadati</taxon>
        <taxon>Pseudomonadota</taxon>
        <taxon>Gammaproteobacteria</taxon>
        <taxon>Alteromonadales</taxon>
        <taxon>Alteromonadaceae</taxon>
        <taxon>Planctobacterium</taxon>
    </lineage>
</organism>
<dbReference type="KEGG" id="pmaw:MACH26_24890"/>
<dbReference type="InterPro" id="IPR022193">
    <property type="entry name" value="DUF3718"/>
</dbReference>
<evidence type="ECO:0000313" key="2">
    <source>
        <dbReference type="Proteomes" id="UP001333710"/>
    </source>
</evidence>
<protein>
    <recommendedName>
        <fullName evidence="3">DUF3718 domain-containing protein</fullName>
    </recommendedName>
</protein>
<proteinExistence type="predicted"/>